<keyword evidence="3" id="KW-0808">Transferase</keyword>
<dbReference type="GO" id="GO:0000271">
    <property type="term" value="P:polysaccharide biosynthetic process"/>
    <property type="evidence" value="ECO:0007669"/>
    <property type="project" value="TreeGrafter"/>
</dbReference>
<dbReference type="EMBL" id="SIXI01000004">
    <property type="protein sequence ID" value="TBO30237.1"/>
    <property type="molecule type" value="Genomic_DNA"/>
</dbReference>
<gene>
    <name evidence="3" type="ORF">EYS42_11110</name>
</gene>
<dbReference type="PANTHER" id="PTHR23028:SF53">
    <property type="entry name" value="ACYL_TRANSF_3 DOMAIN-CONTAINING PROTEIN"/>
    <property type="match status" value="1"/>
</dbReference>
<dbReference type="InterPro" id="IPR050879">
    <property type="entry name" value="Acyltransferase_3"/>
</dbReference>
<name>A0A4Q9GXB4_9BURK</name>
<dbReference type="PANTHER" id="PTHR23028">
    <property type="entry name" value="ACETYLTRANSFERASE"/>
    <property type="match status" value="1"/>
</dbReference>
<reference evidence="3 4" key="1">
    <citation type="submission" date="2019-02" db="EMBL/GenBank/DDBJ databases">
        <title>Aquabacterium sp. strain KMB7.</title>
        <authorList>
            <person name="Chen W.-M."/>
        </authorList>
    </citation>
    <scope>NUCLEOTIDE SEQUENCE [LARGE SCALE GENOMIC DNA]</scope>
    <source>
        <strain evidence="3 4">KMB7</strain>
    </source>
</reference>
<feature type="domain" description="Acyltransferase 3" evidence="2">
    <location>
        <begin position="21"/>
        <end position="346"/>
    </location>
</feature>
<organism evidence="3 4">
    <name type="scientific">Aquabacterium lacunae</name>
    <dbReference type="NCBI Taxonomy" id="2528630"/>
    <lineage>
        <taxon>Bacteria</taxon>
        <taxon>Pseudomonadati</taxon>
        <taxon>Pseudomonadota</taxon>
        <taxon>Betaproteobacteria</taxon>
        <taxon>Burkholderiales</taxon>
        <taxon>Aquabacterium</taxon>
    </lineage>
</organism>
<evidence type="ECO:0000313" key="3">
    <source>
        <dbReference type="EMBL" id="TBO30237.1"/>
    </source>
</evidence>
<dbReference type="Pfam" id="PF01757">
    <property type="entry name" value="Acyl_transf_3"/>
    <property type="match status" value="1"/>
</dbReference>
<dbReference type="OrthoDB" id="9814807at2"/>
<keyword evidence="1" id="KW-0812">Transmembrane</keyword>
<dbReference type="GO" id="GO:0016747">
    <property type="term" value="F:acyltransferase activity, transferring groups other than amino-acyl groups"/>
    <property type="evidence" value="ECO:0007669"/>
    <property type="project" value="InterPro"/>
</dbReference>
<dbReference type="GO" id="GO:0016020">
    <property type="term" value="C:membrane"/>
    <property type="evidence" value="ECO:0007669"/>
    <property type="project" value="TreeGrafter"/>
</dbReference>
<feature type="transmembrane region" description="Helical" evidence="1">
    <location>
        <begin position="259"/>
        <end position="277"/>
    </location>
</feature>
<dbReference type="InterPro" id="IPR002656">
    <property type="entry name" value="Acyl_transf_3_dom"/>
</dbReference>
<dbReference type="AlphaFoldDB" id="A0A4Q9GXB4"/>
<feature type="transmembrane region" description="Helical" evidence="1">
    <location>
        <begin position="28"/>
        <end position="47"/>
    </location>
</feature>
<keyword evidence="3" id="KW-0012">Acyltransferase</keyword>
<keyword evidence="1" id="KW-1133">Transmembrane helix</keyword>
<keyword evidence="4" id="KW-1185">Reference proteome</keyword>
<feature type="transmembrane region" description="Helical" evidence="1">
    <location>
        <begin position="101"/>
        <end position="120"/>
    </location>
</feature>
<evidence type="ECO:0000259" key="2">
    <source>
        <dbReference type="Pfam" id="PF01757"/>
    </source>
</evidence>
<evidence type="ECO:0000256" key="1">
    <source>
        <dbReference type="SAM" id="Phobius"/>
    </source>
</evidence>
<feature type="transmembrane region" description="Helical" evidence="1">
    <location>
        <begin position="186"/>
        <end position="207"/>
    </location>
</feature>
<feature type="transmembrane region" description="Helical" evidence="1">
    <location>
        <begin position="59"/>
        <end position="80"/>
    </location>
</feature>
<sequence length="369" mass="41097">MNHWFAMHFELRRGQVDTPSHAMEGLRGLAVTLVFLVHYVTLTSPWVTRDGLTDQWAQYIHRLGNAGVDLFFVLSGYLIYRTLMTRPQPYIGFMRRRIRRIYPAFLVVFAVHLALALSMGSSKLPTDGVERWIYILQNLLLLPGLFPIEPLIAVAWSLSYEFFFYIALPFWISGLRLRQQPASRRILLLCGVALAMLLTPQILGSHIRMTLFVAGMMVHELMQGGRRVSAATGMTAGLLALASTQLAPSGPWSGTCMTGSLSVGFGLLCAASLNHQTSKLTTILSWPPIRWLGNMSYSYYLMHGLALHAWVNVLARLAPPDQHPDALFWLSMLPAFMFTLLPSAALFLFVEKPLSLTSSSAAPSRATAT</sequence>
<evidence type="ECO:0000313" key="4">
    <source>
        <dbReference type="Proteomes" id="UP000292120"/>
    </source>
</evidence>
<feature type="transmembrane region" description="Helical" evidence="1">
    <location>
        <begin position="151"/>
        <end position="174"/>
    </location>
</feature>
<accession>A0A4Q9GXB4</accession>
<comment type="caution">
    <text evidence="3">The sequence shown here is derived from an EMBL/GenBank/DDBJ whole genome shotgun (WGS) entry which is preliminary data.</text>
</comment>
<dbReference type="Proteomes" id="UP000292120">
    <property type="component" value="Unassembled WGS sequence"/>
</dbReference>
<feature type="transmembrane region" description="Helical" evidence="1">
    <location>
        <begin position="327"/>
        <end position="350"/>
    </location>
</feature>
<dbReference type="RefSeq" id="WP_130968229.1">
    <property type="nucleotide sequence ID" value="NZ_SIXI01000004.1"/>
</dbReference>
<keyword evidence="1" id="KW-0472">Membrane</keyword>
<protein>
    <submittedName>
        <fullName evidence="3">Acyltransferase</fullName>
    </submittedName>
</protein>
<proteinExistence type="predicted"/>
<feature type="transmembrane region" description="Helical" evidence="1">
    <location>
        <begin position="297"/>
        <end position="315"/>
    </location>
</feature>